<keyword evidence="10" id="KW-1185">Reference proteome</keyword>
<evidence type="ECO:0000256" key="1">
    <source>
        <dbReference type="ARBA" id="ARBA00000832"/>
    </source>
</evidence>
<evidence type="ECO:0000256" key="6">
    <source>
        <dbReference type="ARBA" id="ARBA00020337"/>
    </source>
</evidence>
<dbReference type="InterPro" id="IPR037171">
    <property type="entry name" value="NagB/RpiA_transferase-like"/>
</dbReference>
<dbReference type="EC" id="3.1.1.31" evidence="5 7"/>
<dbReference type="GO" id="GO:0005975">
    <property type="term" value="P:carbohydrate metabolic process"/>
    <property type="evidence" value="ECO:0007669"/>
    <property type="project" value="UniProtKB-UniRule"/>
</dbReference>
<dbReference type="Proteomes" id="UP000029108">
    <property type="component" value="Unassembled WGS sequence"/>
</dbReference>
<dbReference type="InterPro" id="IPR039104">
    <property type="entry name" value="6PGL"/>
</dbReference>
<comment type="similarity">
    <text evidence="4 7">Belongs to the glucosamine/galactosamine-6-phosphate isomerase family. 6-phosphogluconolactonase subfamily.</text>
</comment>
<gene>
    <name evidence="7" type="primary">pgl</name>
    <name evidence="9" type="ORF">BBIA_0768</name>
</gene>
<proteinExistence type="inferred from homology"/>
<sequence>MTDRKTIIYPNPTVLAQAVAARTLLTIGDLLAEPGRTRVDIAVTGGTDGNRVFHELLASPLSEATDWSRVHIWWGDERFVAADDDDRNAKQARGEFLARMIDDGLLPESNIHEMPADTRTPDEIAAASPEETDAVLARAAADYQRELESELGDDPALDIAMFGVGPDAHFASLFPGLSQVLIDDPHVLVAGVRDSPKPPPLRLTLTVPMIARSRHTWVFTSEARKAEAVAKAFAEPRNPMAPSSFADGQELLWMIDEGAASKLRRE</sequence>
<reference evidence="9 10" key="1">
    <citation type="submission" date="2014-03" db="EMBL/GenBank/DDBJ databases">
        <title>Genomics of Bifidobacteria.</title>
        <authorList>
            <person name="Ventura M."/>
            <person name="Milani C."/>
            <person name="Lugli G.A."/>
        </authorList>
    </citation>
    <scope>NUCLEOTIDE SEQUENCE [LARGE SCALE GENOMIC DNA]</scope>
    <source>
        <strain evidence="9 10">DSM 23969</strain>
    </source>
</reference>
<comment type="caution">
    <text evidence="9">The sequence shown here is derived from an EMBL/GenBank/DDBJ whole genome shotgun (WGS) entry which is preliminary data.</text>
</comment>
<comment type="catalytic activity">
    <reaction evidence="1 7">
        <text>6-phospho-D-glucono-1,5-lactone + H2O = 6-phospho-D-gluconate + H(+)</text>
        <dbReference type="Rhea" id="RHEA:12556"/>
        <dbReference type="ChEBI" id="CHEBI:15377"/>
        <dbReference type="ChEBI" id="CHEBI:15378"/>
        <dbReference type="ChEBI" id="CHEBI:57955"/>
        <dbReference type="ChEBI" id="CHEBI:58759"/>
        <dbReference type="EC" id="3.1.1.31"/>
    </reaction>
</comment>
<evidence type="ECO:0000313" key="9">
    <source>
        <dbReference type="EMBL" id="KFI51206.1"/>
    </source>
</evidence>
<dbReference type="PANTHER" id="PTHR11054">
    <property type="entry name" value="6-PHOSPHOGLUCONOLACTONASE"/>
    <property type="match status" value="1"/>
</dbReference>
<comment type="function">
    <text evidence="2 7">Hydrolysis of 6-phosphogluconolactone to 6-phosphogluconate.</text>
</comment>
<keyword evidence="7 9" id="KW-0378">Hydrolase</keyword>
<evidence type="ECO:0000256" key="3">
    <source>
        <dbReference type="ARBA" id="ARBA00004961"/>
    </source>
</evidence>
<dbReference type="InterPro" id="IPR005900">
    <property type="entry name" value="6-phosphogluconolactonase_DevB"/>
</dbReference>
<organism evidence="9 10">
    <name type="scientific">Bifidobacterium biavatii DSM 23969</name>
    <dbReference type="NCBI Taxonomy" id="1437608"/>
    <lineage>
        <taxon>Bacteria</taxon>
        <taxon>Bacillati</taxon>
        <taxon>Actinomycetota</taxon>
        <taxon>Actinomycetes</taxon>
        <taxon>Bifidobacteriales</taxon>
        <taxon>Bifidobacteriaceae</taxon>
        <taxon>Bifidobacterium</taxon>
    </lineage>
</organism>
<dbReference type="RefSeq" id="WP_033495279.1">
    <property type="nucleotide sequence ID" value="NZ_JDUU01000024.1"/>
</dbReference>
<comment type="pathway">
    <text evidence="3 7">Carbohydrate degradation; pentose phosphate pathway; D-ribulose 5-phosphate from D-glucose 6-phosphate (oxidative stage): step 2/3.</text>
</comment>
<dbReference type="PANTHER" id="PTHR11054:SF0">
    <property type="entry name" value="6-PHOSPHOGLUCONOLACTONASE"/>
    <property type="match status" value="1"/>
</dbReference>
<dbReference type="GO" id="GO:0006098">
    <property type="term" value="P:pentose-phosphate shunt"/>
    <property type="evidence" value="ECO:0007669"/>
    <property type="project" value="UniProtKB-UniPathway"/>
</dbReference>
<dbReference type="CDD" id="cd01400">
    <property type="entry name" value="6PGL"/>
    <property type="match status" value="1"/>
</dbReference>
<dbReference type="Pfam" id="PF01182">
    <property type="entry name" value="Glucosamine_iso"/>
    <property type="match status" value="1"/>
</dbReference>
<evidence type="ECO:0000256" key="4">
    <source>
        <dbReference type="ARBA" id="ARBA00010662"/>
    </source>
</evidence>
<dbReference type="NCBIfam" id="TIGR01198">
    <property type="entry name" value="pgl"/>
    <property type="match status" value="1"/>
</dbReference>
<dbReference type="GO" id="GO:0017057">
    <property type="term" value="F:6-phosphogluconolactonase activity"/>
    <property type="evidence" value="ECO:0007669"/>
    <property type="project" value="UniProtKB-UniRule"/>
</dbReference>
<dbReference type="eggNOG" id="COG0363">
    <property type="taxonomic scope" value="Bacteria"/>
</dbReference>
<evidence type="ECO:0000256" key="5">
    <source>
        <dbReference type="ARBA" id="ARBA00013198"/>
    </source>
</evidence>
<name>A0A086ZXF6_9BIFI</name>
<accession>A0A086ZXF6</accession>
<evidence type="ECO:0000256" key="7">
    <source>
        <dbReference type="RuleBase" id="RU365095"/>
    </source>
</evidence>
<dbReference type="SUPFAM" id="SSF100950">
    <property type="entry name" value="NagB/RpiA/CoA transferase-like"/>
    <property type="match status" value="1"/>
</dbReference>
<evidence type="ECO:0000313" key="10">
    <source>
        <dbReference type="Proteomes" id="UP000029108"/>
    </source>
</evidence>
<dbReference type="Gene3D" id="3.40.50.1360">
    <property type="match status" value="1"/>
</dbReference>
<dbReference type="AlphaFoldDB" id="A0A086ZXF6"/>
<feature type="domain" description="Glucosamine/galactosamine-6-phosphate isomerase" evidence="8">
    <location>
        <begin position="11"/>
        <end position="253"/>
    </location>
</feature>
<dbReference type="OrthoDB" id="9810967at2"/>
<dbReference type="EMBL" id="JGYN01000010">
    <property type="protein sequence ID" value="KFI51206.1"/>
    <property type="molecule type" value="Genomic_DNA"/>
</dbReference>
<dbReference type="UniPathway" id="UPA00115">
    <property type="reaction ID" value="UER00409"/>
</dbReference>
<protein>
    <recommendedName>
        <fullName evidence="6 7">6-phosphogluconolactonase</fullName>
        <shortName evidence="7">6PGL</shortName>
        <ecNumber evidence="5 7">3.1.1.31</ecNumber>
    </recommendedName>
</protein>
<dbReference type="STRING" id="1437608.GCA_000771645_01278"/>
<dbReference type="InterPro" id="IPR006148">
    <property type="entry name" value="Glc/Gal-6P_isomerase"/>
</dbReference>
<evidence type="ECO:0000259" key="8">
    <source>
        <dbReference type="Pfam" id="PF01182"/>
    </source>
</evidence>
<evidence type="ECO:0000256" key="2">
    <source>
        <dbReference type="ARBA" id="ARBA00002681"/>
    </source>
</evidence>